<dbReference type="EMBL" id="CP029288">
    <property type="protein sequence ID" value="AWR96161.1"/>
    <property type="molecule type" value="Genomic_DNA"/>
</dbReference>
<sequence>MIYITTWGDPSGWGEATYKKENGSEVKSFSTISTYDNASKIVIITLDSVLTPQKQQNQNPKKDNVANSCARKIASDYPTWVNNVKDYVKCIAEKGKEGIPISVIVIPAIGKISDFYYGKITLNIGSLPSYLYTQIVEALLVHSLYNELKDSNEEIVLDTTYGINYLPTITFHVLYNLTSLLGLKLKVINYIPTIFQKEYSFAEILRKGEGYFDLNQIKEKKSEPNEGKADIGKRIFIRSLKYNAPLLTLKICQNTVGDSKDYYNEFVNSVKISDKNEIIIQKKLDPNSAWIDVIYDYVCNKIKDYKNTKEGIEKIGNEIFSKFSSIAPSIISWELNSIYSIAIKENKLNIGEEKKYSEIAEKYKEEENSNMEEMRRHLKYFINCPELFKEYIKVERVDDKTLHNIVIKYKEEENSNMEEMRRHFIAHAGLLKDYIKIKRIGDKTLSLDYDESAIKGLKNILDLKNEDLEKILYNKK</sequence>
<name>A0A2U9IJF3_9CREN</name>
<dbReference type="Proteomes" id="UP000248410">
    <property type="component" value="Chromosome"/>
</dbReference>
<accession>A0A2U9IJF3</accession>
<dbReference type="Gene3D" id="3.40.50.10640">
    <property type="entry name" value="SSO1389-like"/>
    <property type="match status" value="1"/>
</dbReference>
<dbReference type="AlphaFoldDB" id="A0A2U9IJF3"/>
<keyword evidence="3" id="KW-1185">Reference proteome</keyword>
<reference evidence="2 3" key="1">
    <citation type="submission" date="2018-05" db="EMBL/GenBank/DDBJ databases">
        <title>Complete Genome Sequences of Extremely Thermoacidophilic, Metal-Mobilizing Type-Strain Members of the Archaeal Family Sulfolobaceae: Acidianus brierleyi DSM-1651T, Acidianus sulfidivorans DSM-18786T, Metallosphaera hakonensis DSM-7519T, and Metallosphaera prunae DSM-10039T.</title>
        <authorList>
            <person name="Counts J.A."/>
            <person name="Kelly R.M."/>
        </authorList>
    </citation>
    <scope>NUCLEOTIDE SEQUENCE [LARGE SCALE GENOMIC DNA]</scope>
    <source>
        <strain evidence="2 3">JP7</strain>
    </source>
</reference>
<protein>
    <recommendedName>
        <fullName evidence="1">CRISPR system endoribonuclease Csx1 CARF domain-containing protein</fullName>
    </recommendedName>
</protein>
<feature type="domain" description="CRISPR system endoribonuclease Csx1 CARF" evidence="1">
    <location>
        <begin position="2"/>
        <end position="183"/>
    </location>
</feature>
<organism evidence="2 3">
    <name type="scientific">Acidianus sulfidivorans JP7</name>
    <dbReference type="NCBI Taxonomy" id="619593"/>
    <lineage>
        <taxon>Archaea</taxon>
        <taxon>Thermoproteota</taxon>
        <taxon>Thermoprotei</taxon>
        <taxon>Sulfolobales</taxon>
        <taxon>Sulfolobaceae</taxon>
        <taxon>Acidianus</taxon>
    </lineage>
</organism>
<evidence type="ECO:0000313" key="3">
    <source>
        <dbReference type="Proteomes" id="UP000248410"/>
    </source>
</evidence>
<gene>
    <name evidence="2" type="ORF">DFR86_00435</name>
</gene>
<dbReference type="OrthoDB" id="44235at2157"/>
<dbReference type="KEGG" id="asul:DFR86_00435"/>
<dbReference type="SUPFAM" id="SSF160980">
    <property type="entry name" value="SSO1389-like"/>
    <property type="match status" value="1"/>
</dbReference>
<dbReference type="Pfam" id="PF22230">
    <property type="entry name" value="Csx1_CARF"/>
    <property type="match status" value="1"/>
</dbReference>
<dbReference type="PANTHER" id="PTHR37169:SF1">
    <property type="entry name" value="CRISPR SYSTEM ENDORIBONUCLEASE CSX1"/>
    <property type="match status" value="1"/>
</dbReference>
<dbReference type="PANTHER" id="PTHR37169">
    <property type="entry name" value="CRISPR SYSTEM ENDORIBONUCLEASE CSX1-RELATED"/>
    <property type="match status" value="1"/>
</dbReference>
<dbReference type="RefSeq" id="WP_110379051.1">
    <property type="nucleotide sequence ID" value="NZ_CP029288.2"/>
</dbReference>
<evidence type="ECO:0000313" key="2">
    <source>
        <dbReference type="EMBL" id="AWR96161.1"/>
    </source>
</evidence>
<proteinExistence type="predicted"/>
<dbReference type="InterPro" id="IPR052875">
    <property type="entry name" value="CRISPR_assoc_ribonuclease"/>
</dbReference>
<evidence type="ECO:0000259" key="1">
    <source>
        <dbReference type="Pfam" id="PF22230"/>
    </source>
</evidence>
<dbReference type="GeneID" id="36836390"/>
<dbReference type="InterPro" id="IPR053857">
    <property type="entry name" value="Csx1_CARF"/>
</dbReference>